<dbReference type="InterPro" id="IPR010992">
    <property type="entry name" value="IHF-like_DNA-bd_dom_sf"/>
</dbReference>
<dbReference type="InterPro" id="IPR000119">
    <property type="entry name" value="Hist_DNA-bd"/>
</dbReference>
<evidence type="ECO:0000256" key="2">
    <source>
        <dbReference type="ARBA" id="ARBA00023067"/>
    </source>
</evidence>
<dbReference type="PANTHER" id="PTHR33175">
    <property type="entry name" value="DNA-BINDING PROTEIN HU"/>
    <property type="match status" value="1"/>
</dbReference>
<sequence length="93" mass="10041">MEITNKKVLADLIAEKNDMTKKAATETLDLVFDTIAETLKNGGKVDISGFGKFEVKHRPERKGINPATKEAITIAASKAPGFKAAKALKDIVK</sequence>
<dbReference type="RefSeq" id="WP_078712400.1">
    <property type="nucleotide sequence ID" value="NZ_FUWY01000006.1"/>
</dbReference>
<dbReference type="Pfam" id="PF00216">
    <property type="entry name" value="Bac_DNA_binding"/>
    <property type="match status" value="1"/>
</dbReference>
<gene>
    <name evidence="5" type="ORF">SAMN02745191_2000</name>
</gene>
<dbReference type="PANTHER" id="PTHR33175:SF3">
    <property type="entry name" value="DNA-BINDING PROTEIN HU-BETA"/>
    <property type="match status" value="1"/>
</dbReference>
<dbReference type="EMBL" id="FUWY01000006">
    <property type="protein sequence ID" value="SJZ90398.1"/>
    <property type="molecule type" value="Genomic_DNA"/>
</dbReference>
<evidence type="ECO:0000256" key="3">
    <source>
        <dbReference type="ARBA" id="ARBA00023125"/>
    </source>
</evidence>
<protein>
    <submittedName>
        <fullName evidence="5">DNA-binding protein HU-beta</fullName>
    </submittedName>
</protein>
<evidence type="ECO:0000313" key="5">
    <source>
        <dbReference type="EMBL" id="SJZ90398.1"/>
    </source>
</evidence>
<keyword evidence="3 5" id="KW-0238">DNA-binding</keyword>
<evidence type="ECO:0000256" key="4">
    <source>
        <dbReference type="RuleBase" id="RU003939"/>
    </source>
</evidence>
<dbReference type="GO" id="GO:0030527">
    <property type="term" value="F:structural constituent of chromatin"/>
    <property type="evidence" value="ECO:0007669"/>
    <property type="project" value="InterPro"/>
</dbReference>
<comment type="similarity">
    <text evidence="1 4">Belongs to the bacterial histone-like protein family.</text>
</comment>
<evidence type="ECO:0000256" key="1">
    <source>
        <dbReference type="ARBA" id="ARBA00010529"/>
    </source>
</evidence>
<dbReference type="OrthoDB" id="9799835at2"/>
<reference evidence="6" key="1">
    <citation type="submission" date="2017-02" db="EMBL/GenBank/DDBJ databases">
        <authorList>
            <person name="Varghese N."/>
            <person name="Submissions S."/>
        </authorList>
    </citation>
    <scope>NUCLEOTIDE SEQUENCE [LARGE SCALE GENOMIC DNA]</scope>
    <source>
        <strain evidence="6">ATCC 25662</strain>
    </source>
</reference>
<dbReference type="PROSITE" id="PS00045">
    <property type="entry name" value="HISTONE_LIKE"/>
    <property type="match status" value="1"/>
</dbReference>
<dbReference type="GO" id="GO:0003677">
    <property type="term" value="F:DNA binding"/>
    <property type="evidence" value="ECO:0007669"/>
    <property type="project" value="UniProtKB-KW"/>
</dbReference>
<organism evidence="5 6">
    <name type="scientific">Anaerorhabdus furcosa</name>
    <dbReference type="NCBI Taxonomy" id="118967"/>
    <lineage>
        <taxon>Bacteria</taxon>
        <taxon>Bacillati</taxon>
        <taxon>Bacillota</taxon>
        <taxon>Erysipelotrichia</taxon>
        <taxon>Erysipelotrichales</taxon>
        <taxon>Erysipelotrichaceae</taxon>
        <taxon>Anaerorhabdus</taxon>
    </lineage>
</organism>
<accession>A0A1T4PHW8</accession>
<dbReference type="Proteomes" id="UP000243297">
    <property type="component" value="Unassembled WGS sequence"/>
</dbReference>
<proteinExistence type="inferred from homology"/>
<dbReference type="AlphaFoldDB" id="A0A1T4PHW8"/>
<keyword evidence="2" id="KW-0226">DNA condensation</keyword>
<dbReference type="PRINTS" id="PR01727">
    <property type="entry name" value="DNABINDINGHU"/>
</dbReference>
<dbReference type="SMART" id="SM00411">
    <property type="entry name" value="BHL"/>
    <property type="match status" value="1"/>
</dbReference>
<dbReference type="GO" id="GO:0030261">
    <property type="term" value="P:chromosome condensation"/>
    <property type="evidence" value="ECO:0007669"/>
    <property type="project" value="UniProtKB-KW"/>
</dbReference>
<dbReference type="SUPFAM" id="SSF47729">
    <property type="entry name" value="IHF-like DNA-binding proteins"/>
    <property type="match status" value="1"/>
</dbReference>
<keyword evidence="6" id="KW-1185">Reference proteome</keyword>
<dbReference type="InterPro" id="IPR020816">
    <property type="entry name" value="Histone-like_DNA-bd_CS"/>
</dbReference>
<dbReference type="CDD" id="cd13831">
    <property type="entry name" value="HU"/>
    <property type="match status" value="1"/>
</dbReference>
<name>A0A1T4PHW8_9FIRM</name>
<dbReference type="Gene3D" id="4.10.520.10">
    <property type="entry name" value="IHF-like DNA-binding proteins"/>
    <property type="match status" value="1"/>
</dbReference>
<dbReference type="STRING" id="118967.SAMN02745191_2000"/>
<evidence type="ECO:0000313" key="6">
    <source>
        <dbReference type="Proteomes" id="UP000243297"/>
    </source>
</evidence>